<accession>A0A0G1U9L6</accession>
<dbReference type="Proteomes" id="UP000034877">
    <property type="component" value="Unassembled WGS sequence"/>
</dbReference>
<name>A0A0G1U9L6_9BACT</name>
<comment type="caution">
    <text evidence="2">The sequence shown here is derived from an EMBL/GenBank/DDBJ whole genome shotgun (WGS) entry which is preliminary data.</text>
</comment>
<feature type="transmembrane region" description="Helical" evidence="1">
    <location>
        <begin position="12"/>
        <end position="31"/>
    </location>
</feature>
<sequence>MNENRKSDQFLYAVLAAVLAAIALIIVSGKVEQKQTPAVVRAEDVRPVEVSGESKKLMEEVEGLGEAEIEADFGQLKSEAEGL</sequence>
<organism evidence="2 3">
    <name type="scientific">Candidatus Amesbacteria bacterium GW2011_GWC1_48_10</name>
    <dbReference type="NCBI Taxonomy" id="1618365"/>
    <lineage>
        <taxon>Bacteria</taxon>
        <taxon>Candidatus Amesiibacteriota</taxon>
    </lineage>
</organism>
<reference evidence="2 3" key="1">
    <citation type="journal article" date="2015" name="Nature">
        <title>rRNA introns, odd ribosomes, and small enigmatic genomes across a large radiation of phyla.</title>
        <authorList>
            <person name="Brown C.T."/>
            <person name="Hug L.A."/>
            <person name="Thomas B.C."/>
            <person name="Sharon I."/>
            <person name="Castelle C.J."/>
            <person name="Singh A."/>
            <person name="Wilkins M.J."/>
            <person name="Williams K.H."/>
            <person name="Banfield J.F."/>
        </authorList>
    </citation>
    <scope>NUCLEOTIDE SEQUENCE [LARGE SCALE GENOMIC DNA]</scope>
</reference>
<keyword evidence="1" id="KW-1133">Transmembrane helix</keyword>
<evidence type="ECO:0000313" key="3">
    <source>
        <dbReference type="Proteomes" id="UP000034877"/>
    </source>
</evidence>
<gene>
    <name evidence="2" type="ORF">UY22_C0049G0004</name>
</gene>
<proteinExistence type="predicted"/>
<evidence type="ECO:0000256" key="1">
    <source>
        <dbReference type="SAM" id="Phobius"/>
    </source>
</evidence>
<dbReference type="EMBL" id="LCPE01000049">
    <property type="protein sequence ID" value="KKU90789.1"/>
    <property type="molecule type" value="Genomic_DNA"/>
</dbReference>
<keyword evidence="1" id="KW-0472">Membrane</keyword>
<keyword evidence="1" id="KW-0812">Transmembrane</keyword>
<evidence type="ECO:0000313" key="2">
    <source>
        <dbReference type="EMBL" id="KKU90789.1"/>
    </source>
</evidence>
<protein>
    <submittedName>
        <fullName evidence="2">Uncharacterized protein</fullName>
    </submittedName>
</protein>
<dbReference type="AlphaFoldDB" id="A0A0G1U9L6"/>